<name>A0AC61RU36_9FIRM</name>
<protein>
    <submittedName>
        <fullName evidence="1">TIGR04066 family peptide maturation system protein</fullName>
    </submittedName>
</protein>
<evidence type="ECO:0000313" key="2">
    <source>
        <dbReference type="Proteomes" id="UP000304953"/>
    </source>
</evidence>
<dbReference type="EMBL" id="SRYA01000031">
    <property type="protein sequence ID" value="TGY95321.1"/>
    <property type="molecule type" value="Genomic_DNA"/>
</dbReference>
<accession>A0AC61RU36</accession>
<dbReference type="Proteomes" id="UP000304953">
    <property type="component" value="Unassembled WGS sequence"/>
</dbReference>
<reference evidence="1" key="1">
    <citation type="submission" date="2019-04" db="EMBL/GenBank/DDBJ databases">
        <title>Microbes associate with the intestines of laboratory mice.</title>
        <authorList>
            <person name="Navarre W."/>
            <person name="Wong E."/>
            <person name="Huang K."/>
            <person name="Tropini C."/>
            <person name="Ng K."/>
            <person name="Yu B."/>
        </authorList>
    </citation>
    <scope>NUCLEOTIDE SEQUENCE</scope>
    <source>
        <strain evidence="1">NM01_1-7b</strain>
    </source>
</reference>
<comment type="caution">
    <text evidence="1">The sequence shown here is derived from an EMBL/GenBank/DDBJ whole genome shotgun (WGS) entry which is preliminary data.</text>
</comment>
<evidence type="ECO:0000313" key="1">
    <source>
        <dbReference type="EMBL" id="TGY95321.1"/>
    </source>
</evidence>
<proteinExistence type="predicted"/>
<organism evidence="1 2">
    <name type="scientific">Petralouisia muris</name>
    <dbReference type="NCBI Taxonomy" id="3032872"/>
    <lineage>
        <taxon>Bacteria</taxon>
        <taxon>Bacillati</taxon>
        <taxon>Bacillota</taxon>
        <taxon>Clostridia</taxon>
        <taxon>Lachnospirales</taxon>
        <taxon>Lachnospiraceae</taxon>
        <taxon>Petralouisia</taxon>
    </lineage>
</organism>
<sequence>MKKVLLFPYNYNCCEILRYRDMLIDYEIIGVLAPSGWGVNGKDAGIVDGGKDIGVNILETINYEQEFQGVLIVADCTNAEIEQAVLIYAEDAINHDKEIIFATEVSDKVKEMCSNKSAQITYLSDKQPIIKHRWKLLQISTPIVAIAGLNELTHKFKIQLEVNQYFRKQGYKVSHIGSKQYGELFGIHSFPDFMYSDLNETEKIYRFNKFIKDIEKQEQPDIIIVGVPGGIMPYNEKFPGYFGITMFEVMQAIRPDVLVMSCLYENYNAEYFENLATGIRYKYGIDVDAFNISTFQVDINESEQSRVLQYYKVTYNEVAKLIDSYVDSNIPIFNIMNGIDGQKIAELVLNKLQEYSEAELV</sequence>
<keyword evidence="2" id="KW-1185">Reference proteome</keyword>
<gene>
    <name evidence="1" type="ORF">E5329_15580</name>
</gene>